<protein>
    <recommendedName>
        <fullName evidence="10">Partial AB-hydrolase lipase domain-containing protein</fullName>
    </recommendedName>
</protein>
<sequence length="368" mass="42007">NLEFINVITNHGYPCDHHYVTTSDGYILGLFRIPYSPRNSTFQNSKRQPILLQHGLLDSSITWIINEPNESLPYILSDQGYDVWMGNNRGNLYSINHTTLSTKSREFWEFSFDEFGLIDLPTMVDYILNETGFSQIGYVGHSEGTMQAWVAYQEIKDFASKVPIFMALGPVGNVTYIENKGLSALAKYKVDDIFRIFGFKQFLPSPSILKGLFMDFCKNCPVCCEDVVEWICGPHKGAFNQSRMSFVGGHEPGGTSLRNLVHFTQLVNEKQFQKYDYGLIGNLLHYGQRHPPIYSFSNMPTQIKIALFSGTLDELADPLDVKQLVGELPPQTILDWTIIDNYAHLDYVWALDANILIYPKILNYFNNF</sequence>
<proteinExistence type="inferred from homology"/>
<dbReference type="GO" id="GO:0016298">
    <property type="term" value="F:lipase activity"/>
    <property type="evidence" value="ECO:0000318"/>
    <property type="project" value="GO_Central"/>
</dbReference>
<dbReference type="GO" id="GO:0006629">
    <property type="term" value="P:lipid metabolic process"/>
    <property type="evidence" value="ECO:0000318"/>
    <property type="project" value="GO_Central"/>
</dbReference>
<keyword evidence="4" id="KW-0378">Hydrolase</keyword>
<keyword evidence="5" id="KW-0442">Lipid degradation</keyword>
<evidence type="ECO:0000256" key="6">
    <source>
        <dbReference type="ARBA" id="ARBA00022989"/>
    </source>
</evidence>
<keyword evidence="12" id="KW-1185">Reference proteome</keyword>
<dbReference type="RefSeq" id="XP_003288971.1">
    <property type="nucleotide sequence ID" value="XM_003288923.1"/>
</dbReference>
<keyword evidence="7" id="KW-0443">Lipid metabolism</keyword>
<dbReference type="FunFam" id="3.40.50.1820:FF:000095">
    <property type="entry name" value="Triglyceride lipase-cholesterol esterase"/>
    <property type="match status" value="1"/>
</dbReference>
<evidence type="ECO:0000256" key="5">
    <source>
        <dbReference type="ARBA" id="ARBA00022963"/>
    </source>
</evidence>
<feature type="domain" description="Partial AB-hydrolase lipase" evidence="10">
    <location>
        <begin position="6"/>
        <end position="66"/>
    </location>
</feature>
<evidence type="ECO:0000256" key="3">
    <source>
        <dbReference type="ARBA" id="ARBA00022692"/>
    </source>
</evidence>
<dbReference type="PANTHER" id="PTHR11005">
    <property type="entry name" value="LYSOSOMAL ACID LIPASE-RELATED"/>
    <property type="match status" value="1"/>
</dbReference>
<evidence type="ECO:0000256" key="1">
    <source>
        <dbReference type="ARBA" id="ARBA00004167"/>
    </source>
</evidence>
<feature type="non-terminal residue" evidence="11">
    <location>
        <position position="1"/>
    </location>
</feature>
<dbReference type="STRING" id="5786.F0ZNI7"/>
<keyword evidence="3" id="KW-0812">Transmembrane</keyword>
<dbReference type="Proteomes" id="UP000001064">
    <property type="component" value="Unassembled WGS sequence"/>
</dbReference>
<dbReference type="GO" id="GO:0016042">
    <property type="term" value="P:lipid catabolic process"/>
    <property type="evidence" value="ECO:0007669"/>
    <property type="project" value="UniProtKB-KW"/>
</dbReference>
<comment type="similarity">
    <text evidence="2">Belongs to the AB hydrolase superfamily. Lipase family.</text>
</comment>
<dbReference type="PIRSF" id="PIRSF000862">
    <property type="entry name" value="Steryl_ester_lip"/>
    <property type="match status" value="1"/>
</dbReference>
<dbReference type="AlphaFoldDB" id="F0ZNI7"/>
<name>F0ZNI7_DICPU</name>
<keyword evidence="8" id="KW-0472">Membrane</keyword>
<organism evidence="11 12">
    <name type="scientific">Dictyostelium purpureum</name>
    <name type="common">Slime mold</name>
    <dbReference type="NCBI Taxonomy" id="5786"/>
    <lineage>
        <taxon>Eukaryota</taxon>
        <taxon>Amoebozoa</taxon>
        <taxon>Evosea</taxon>
        <taxon>Eumycetozoa</taxon>
        <taxon>Dictyostelia</taxon>
        <taxon>Dictyosteliales</taxon>
        <taxon>Dictyosteliaceae</taxon>
        <taxon>Dictyostelium</taxon>
    </lineage>
</organism>
<dbReference type="InterPro" id="IPR006693">
    <property type="entry name" value="AB_hydrolase_lipase"/>
</dbReference>
<comment type="subcellular location">
    <subcellularLocation>
        <location evidence="1">Membrane</location>
        <topology evidence="1">Single-pass membrane protein</topology>
    </subcellularLocation>
</comment>
<evidence type="ECO:0000256" key="7">
    <source>
        <dbReference type="ARBA" id="ARBA00023098"/>
    </source>
</evidence>
<evidence type="ECO:0000256" key="4">
    <source>
        <dbReference type="ARBA" id="ARBA00022801"/>
    </source>
</evidence>
<evidence type="ECO:0000313" key="11">
    <source>
        <dbReference type="EMBL" id="EGC34482.1"/>
    </source>
</evidence>
<dbReference type="Pfam" id="PF04083">
    <property type="entry name" value="Abhydro_lipase"/>
    <property type="match status" value="1"/>
</dbReference>
<evidence type="ECO:0000256" key="9">
    <source>
        <dbReference type="PIRSR" id="PIRSR000862-1"/>
    </source>
</evidence>
<dbReference type="OMA" id="WSRRNLY"/>
<dbReference type="KEGG" id="dpp:DICPUDRAFT_7687"/>
<dbReference type="InterPro" id="IPR025483">
    <property type="entry name" value="Lipase_euk"/>
</dbReference>
<evidence type="ECO:0000313" key="12">
    <source>
        <dbReference type="Proteomes" id="UP000001064"/>
    </source>
</evidence>
<gene>
    <name evidence="11" type="ORF">DICPUDRAFT_7687</name>
</gene>
<dbReference type="InParanoid" id="F0ZNI7"/>
<dbReference type="SUPFAM" id="SSF53474">
    <property type="entry name" value="alpha/beta-Hydrolases"/>
    <property type="match status" value="1"/>
</dbReference>
<dbReference type="VEuPathDB" id="AmoebaDB:DICPUDRAFT_7687"/>
<dbReference type="EMBL" id="GL871095">
    <property type="protein sequence ID" value="EGC34482.1"/>
    <property type="molecule type" value="Genomic_DNA"/>
</dbReference>
<dbReference type="GO" id="GO:0016020">
    <property type="term" value="C:membrane"/>
    <property type="evidence" value="ECO:0007669"/>
    <property type="project" value="UniProtKB-SubCell"/>
</dbReference>
<dbReference type="OrthoDB" id="9974421at2759"/>
<dbReference type="eggNOG" id="KOG2624">
    <property type="taxonomic scope" value="Eukaryota"/>
</dbReference>
<keyword evidence="6" id="KW-1133">Transmembrane helix</keyword>
<feature type="non-terminal residue" evidence="11">
    <location>
        <position position="368"/>
    </location>
</feature>
<feature type="active site" description="Charge relay system" evidence="9">
    <location>
        <position position="344"/>
    </location>
</feature>
<evidence type="ECO:0000256" key="8">
    <source>
        <dbReference type="ARBA" id="ARBA00023136"/>
    </source>
</evidence>
<feature type="active site" description="Charge relay system" evidence="9">
    <location>
        <position position="313"/>
    </location>
</feature>
<dbReference type="Gene3D" id="3.40.50.1820">
    <property type="entry name" value="alpha/beta hydrolase"/>
    <property type="match status" value="1"/>
</dbReference>
<evidence type="ECO:0000259" key="10">
    <source>
        <dbReference type="Pfam" id="PF04083"/>
    </source>
</evidence>
<accession>F0ZNI7</accession>
<dbReference type="ESTHER" id="dicpu-f0zni7">
    <property type="family name" value="Acidic_Lipase"/>
</dbReference>
<dbReference type="InterPro" id="IPR029058">
    <property type="entry name" value="AB_hydrolase_fold"/>
</dbReference>
<evidence type="ECO:0000256" key="2">
    <source>
        <dbReference type="ARBA" id="ARBA00010701"/>
    </source>
</evidence>
<dbReference type="GeneID" id="10499741"/>
<feature type="active site" description="Nucleophile" evidence="9">
    <location>
        <position position="142"/>
    </location>
</feature>
<reference evidence="12" key="1">
    <citation type="journal article" date="2011" name="Genome Biol.">
        <title>Comparative genomics of the social amoebae Dictyostelium discoideum and Dictyostelium purpureum.</title>
        <authorList>
            <consortium name="US DOE Joint Genome Institute (JGI-PGF)"/>
            <person name="Sucgang R."/>
            <person name="Kuo A."/>
            <person name="Tian X."/>
            <person name="Salerno W."/>
            <person name="Parikh A."/>
            <person name="Feasley C.L."/>
            <person name="Dalin E."/>
            <person name="Tu H."/>
            <person name="Huang E."/>
            <person name="Barry K."/>
            <person name="Lindquist E."/>
            <person name="Shapiro H."/>
            <person name="Bruce D."/>
            <person name="Schmutz J."/>
            <person name="Salamov A."/>
            <person name="Fey P."/>
            <person name="Gaudet P."/>
            <person name="Anjard C."/>
            <person name="Babu M.M."/>
            <person name="Basu S."/>
            <person name="Bushmanova Y."/>
            <person name="van der Wel H."/>
            <person name="Katoh-Kurasawa M."/>
            <person name="Dinh C."/>
            <person name="Coutinho P.M."/>
            <person name="Saito T."/>
            <person name="Elias M."/>
            <person name="Schaap P."/>
            <person name="Kay R.R."/>
            <person name="Henrissat B."/>
            <person name="Eichinger L."/>
            <person name="Rivero F."/>
            <person name="Putnam N.H."/>
            <person name="West C.M."/>
            <person name="Loomis W.F."/>
            <person name="Chisholm R.L."/>
            <person name="Shaulsky G."/>
            <person name="Strassmann J.E."/>
            <person name="Queller D.C."/>
            <person name="Kuspa A."/>
            <person name="Grigoriev I.V."/>
        </authorList>
    </citation>
    <scope>NUCLEOTIDE SEQUENCE [LARGE SCALE GENOMIC DNA]</scope>
    <source>
        <strain evidence="12">QSDP1</strain>
    </source>
</reference>